<comment type="similarity">
    <text evidence="1">Belongs to the GTP cyclohydrolase I type 2/NIF3 family.</text>
</comment>
<dbReference type="FunFam" id="3.40.1390.30:FF:000001">
    <property type="entry name" value="GTP cyclohydrolase 1 type 2"/>
    <property type="match status" value="1"/>
</dbReference>
<sequence length="284" mass="29971">MALLARVTSAMAQIAPLALADRSWDNVGVLVESPAPNQKNTVMLTIDLTPEVVEECLRKNVEVILAYHPPIFASFKRLTLANTKQRIVLQVVQAGMSVYSPHTALDAAAGGVNDWLASLIDAAGACRPIQPTSVDGTPPSPRSAATTTTGIGRVLQLAAPKPLEEVVADVKRGLRIPTARVALPDGWARDHAVRSVAICAGSGSSVFQMLKAPVDVLLSGEMGHHDVLAATAAGQAVILCEHTNTERGYRGAGASPRACARCSATTSTLLVAGGRTTYPLRWWW</sequence>
<dbReference type="InterPro" id="IPR002678">
    <property type="entry name" value="DUF34/NIF3"/>
</dbReference>
<feature type="binding site" evidence="2">
    <location>
        <position position="106"/>
    </location>
    <ligand>
        <name>a divalent metal cation</name>
        <dbReference type="ChEBI" id="CHEBI:60240"/>
        <label>1</label>
    </ligand>
</feature>
<dbReference type="GO" id="GO:0005739">
    <property type="term" value="C:mitochondrion"/>
    <property type="evidence" value="ECO:0007669"/>
    <property type="project" value="TreeGrafter"/>
</dbReference>
<evidence type="ECO:0000256" key="2">
    <source>
        <dbReference type="PIRSR" id="PIRSR602678-1"/>
    </source>
</evidence>
<gene>
    <name evidence="3" type="ORF">STCU_05830</name>
</gene>
<evidence type="ECO:0000313" key="4">
    <source>
        <dbReference type="Proteomes" id="UP000015354"/>
    </source>
</evidence>
<protein>
    <submittedName>
        <fullName evidence="3">NGG1 interacting factor 3</fullName>
    </submittedName>
</protein>
<keyword evidence="2" id="KW-0479">Metal-binding</keyword>
<evidence type="ECO:0000313" key="3">
    <source>
        <dbReference type="EMBL" id="EPY27280.1"/>
    </source>
</evidence>
<dbReference type="EMBL" id="ATMH01005830">
    <property type="protein sequence ID" value="EPY27280.1"/>
    <property type="molecule type" value="Genomic_DNA"/>
</dbReference>
<proteinExistence type="inferred from homology"/>
<dbReference type="GO" id="GO:0046872">
    <property type="term" value="F:metal ion binding"/>
    <property type="evidence" value="ECO:0007669"/>
    <property type="project" value="UniProtKB-KW"/>
</dbReference>
<feature type="binding site" evidence="2">
    <location>
        <position position="242"/>
    </location>
    <ligand>
        <name>a divalent metal cation</name>
        <dbReference type="ChEBI" id="CHEBI:60240"/>
        <label>1</label>
    </ligand>
</feature>
<dbReference type="AlphaFoldDB" id="S9VVE3"/>
<dbReference type="InterPro" id="IPR036069">
    <property type="entry name" value="DUF34/NIF3_sf"/>
</dbReference>
<comment type="caution">
    <text evidence="3">The sequence shown here is derived from an EMBL/GenBank/DDBJ whole genome shotgun (WGS) entry which is preliminary data.</text>
</comment>
<dbReference type="Gene3D" id="3.40.1390.30">
    <property type="entry name" value="NIF3 (NGG1p interacting factor 3)-like"/>
    <property type="match status" value="1"/>
</dbReference>
<feature type="binding site" evidence="2">
    <location>
        <position position="68"/>
    </location>
    <ligand>
        <name>a divalent metal cation</name>
        <dbReference type="ChEBI" id="CHEBI:60240"/>
        <label>1</label>
    </ligand>
</feature>
<keyword evidence="4" id="KW-1185">Reference proteome</keyword>
<evidence type="ECO:0000256" key="1">
    <source>
        <dbReference type="ARBA" id="ARBA00006964"/>
    </source>
</evidence>
<dbReference type="PANTHER" id="PTHR13799:SF13">
    <property type="entry name" value="NIF3-LIKE PROTEIN 1"/>
    <property type="match status" value="1"/>
</dbReference>
<accession>S9VVE3</accession>
<feature type="binding site" evidence="2">
    <location>
        <position position="246"/>
    </location>
    <ligand>
        <name>a divalent metal cation</name>
        <dbReference type="ChEBI" id="CHEBI:60240"/>
        <label>1</label>
    </ligand>
</feature>
<dbReference type="Proteomes" id="UP000015354">
    <property type="component" value="Unassembled WGS sequence"/>
</dbReference>
<dbReference type="SUPFAM" id="SSF102705">
    <property type="entry name" value="NIF3 (NGG1p interacting factor 3)-like"/>
    <property type="match status" value="1"/>
</dbReference>
<dbReference type="PANTHER" id="PTHR13799">
    <property type="entry name" value="NGG1 INTERACTING FACTOR 3"/>
    <property type="match status" value="1"/>
</dbReference>
<name>S9VVE3_9TRYP</name>
<dbReference type="Pfam" id="PF01784">
    <property type="entry name" value="DUF34_NIF3"/>
    <property type="match status" value="1"/>
</dbReference>
<reference evidence="3 4" key="1">
    <citation type="journal article" date="2013" name="PLoS ONE">
        <title>Predicting the Proteins of Angomonas deanei, Strigomonas culicis and Their Respective Endosymbionts Reveals New Aspects of the Trypanosomatidae Family.</title>
        <authorList>
            <person name="Motta M.C."/>
            <person name="Martins A.C."/>
            <person name="de Souza S.S."/>
            <person name="Catta-Preta C.M."/>
            <person name="Silva R."/>
            <person name="Klein C.C."/>
            <person name="de Almeida L.G."/>
            <person name="de Lima Cunha O."/>
            <person name="Ciapina L.P."/>
            <person name="Brocchi M."/>
            <person name="Colabardini A.C."/>
            <person name="de Araujo Lima B."/>
            <person name="Machado C.R."/>
            <person name="de Almeida Soares C.M."/>
            <person name="Probst C.M."/>
            <person name="de Menezes C.B."/>
            <person name="Thompson C.E."/>
            <person name="Bartholomeu D.C."/>
            <person name="Gradia D.F."/>
            <person name="Pavoni D.P."/>
            <person name="Grisard E.C."/>
            <person name="Fantinatti-Garboggini F."/>
            <person name="Marchini F.K."/>
            <person name="Rodrigues-Luiz G.F."/>
            <person name="Wagner G."/>
            <person name="Goldman G.H."/>
            <person name="Fietto J.L."/>
            <person name="Elias M.C."/>
            <person name="Goldman M.H."/>
            <person name="Sagot M.F."/>
            <person name="Pereira M."/>
            <person name="Stoco P.H."/>
            <person name="de Mendonca-Neto R.P."/>
            <person name="Teixeira S.M."/>
            <person name="Maciel T.E."/>
            <person name="de Oliveira Mendes T.A."/>
            <person name="Urmenyi T.P."/>
            <person name="de Souza W."/>
            <person name="Schenkman S."/>
            <person name="de Vasconcelos A.T."/>
        </authorList>
    </citation>
    <scope>NUCLEOTIDE SEQUENCE [LARGE SCALE GENOMIC DNA]</scope>
</reference>
<dbReference type="OrthoDB" id="3345469at2759"/>
<organism evidence="3 4">
    <name type="scientific">Strigomonas culicis</name>
    <dbReference type="NCBI Taxonomy" id="28005"/>
    <lineage>
        <taxon>Eukaryota</taxon>
        <taxon>Discoba</taxon>
        <taxon>Euglenozoa</taxon>
        <taxon>Kinetoplastea</taxon>
        <taxon>Metakinetoplastina</taxon>
        <taxon>Trypanosomatida</taxon>
        <taxon>Trypanosomatidae</taxon>
        <taxon>Strigomonadinae</taxon>
        <taxon>Strigomonas</taxon>
    </lineage>
</organism>
<dbReference type="NCBIfam" id="TIGR00486">
    <property type="entry name" value="YbgI_SA1388"/>
    <property type="match status" value="1"/>
</dbReference>